<comment type="caution">
    <text evidence="2">The sequence shown here is derived from an EMBL/GenBank/DDBJ whole genome shotgun (WGS) entry which is preliminary data.</text>
</comment>
<accession>A0A3L9YBD0</accession>
<keyword evidence="1" id="KW-0732">Signal</keyword>
<evidence type="ECO:0000256" key="1">
    <source>
        <dbReference type="SAM" id="SignalP"/>
    </source>
</evidence>
<evidence type="ECO:0000313" key="2">
    <source>
        <dbReference type="EMBL" id="RMA57664.1"/>
    </source>
</evidence>
<dbReference type="OrthoDB" id="1145223at2"/>
<dbReference type="AlphaFoldDB" id="A0A3L9YBD0"/>
<proteinExistence type="predicted"/>
<protein>
    <submittedName>
        <fullName evidence="2">Uncharacterized protein</fullName>
    </submittedName>
</protein>
<keyword evidence="3" id="KW-1185">Reference proteome</keyword>
<dbReference type="RefSeq" id="WP_121908028.1">
    <property type="nucleotide sequence ID" value="NZ_REFC01000014.1"/>
</dbReference>
<evidence type="ECO:0000313" key="3">
    <source>
        <dbReference type="Proteomes" id="UP000271339"/>
    </source>
</evidence>
<reference evidence="2 3" key="1">
    <citation type="submission" date="2018-10" db="EMBL/GenBank/DDBJ databases">
        <title>Genomic Encyclopedia of Archaeal and Bacterial Type Strains, Phase II (KMG-II): from individual species to whole genera.</title>
        <authorList>
            <person name="Goeker M."/>
        </authorList>
    </citation>
    <scope>NUCLEOTIDE SEQUENCE [LARGE SCALE GENOMIC DNA]</scope>
    <source>
        <strain evidence="2 3">DSM 23424</strain>
    </source>
</reference>
<sequence>MKSPTKVLIQLLLTSFLLFSHSSIKAQIGINTEFPDAASILDINSNDKGLLVPRISLITSTSIEPITGGSPEGLLVYNTNTELGKGFYFWSGVQWISLDNDWKTTGNAQDEVKFLGTTDESDLIFKTHNEEAMRINSSGQLLVGISSPNSLTSGNLLQVAGDIEIGGGNNRYDSVSENIQISAKSEIWNINVKNAALPNESHFYIGTGKGANDAGLMIANNGYIKAGKSGDVKPLSDFHIANDQHNKATTLRLDNTSSIYNIPHTSYELWDGNTFLKGFFRHNNKSNILDIGHNQGNGTFNFYSGNGSASSNPSAIAMILDNQGDVKVVNNLKVDGNLSVTGTISKAGGTFKIDHPLDPENKYLYHSFVESPDMMNIYNGNVITDASGTAIVKMPKYFNALNVDFRYQLTSIGSFSKVMISEEITDGTFVIKSEVPNVKISWQVTGIRNDAYAQKNRVKVEVEKEEHLKGTYLFPSGFKKNQ</sequence>
<dbReference type="EMBL" id="REFC01000014">
    <property type="protein sequence ID" value="RMA57664.1"/>
    <property type="molecule type" value="Genomic_DNA"/>
</dbReference>
<feature type="chain" id="PRO_5018303570" evidence="1">
    <location>
        <begin position="27"/>
        <end position="482"/>
    </location>
</feature>
<name>A0A3L9YBD0_9FLAO</name>
<dbReference type="Proteomes" id="UP000271339">
    <property type="component" value="Unassembled WGS sequence"/>
</dbReference>
<gene>
    <name evidence="2" type="ORF">BXY75_2468</name>
</gene>
<feature type="signal peptide" evidence="1">
    <location>
        <begin position="1"/>
        <end position="26"/>
    </location>
</feature>
<organism evidence="2 3">
    <name type="scientific">Ulvibacter antarcticus</name>
    <dbReference type="NCBI Taxonomy" id="442714"/>
    <lineage>
        <taxon>Bacteria</taxon>
        <taxon>Pseudomonadati</taxon>
        <taxon>Bacteroidota</taxon>
        <taxon>Flavobacteriia</taxon>
        <taxon>Flavobacteriales</taxon>
        <taxon>Flavobacteriaceae</taxon>
        <taxon>Ulvibacter</taxon>
    </lineage>
</organism>